<proteinExistence type="predicted"/>
<sequence length="93" mass="9642">MRLAFIVLAVLLLLCLLPLIVALGAGLLAGPLGCDTIAAAFRNCTLLGADVSDALTTAVALHWLGLLTLPCAALIVALMALLGAVQLLRRLRR</sequence>
<dbReference type="EMBL" id="JAAATW010000001">
    <property type="protein sequence ID" value="NBE06271.1"/>
    <property type="molecule type" value="Genomic_DNA"/>
</dbReference>
<gene>
    <name evidence="2" type="ORF">GU920_01900</name>
</gene>
<evidence type="ECO:0000313" key="2">
    <source>
        <dbReference type="EMBL" id="NBE06271.1"/>
    </source>
</evidence>
<keyword evidence="1" id="KW-0472">Membrane</keyword>
<feature type="transmembrane region" description="Helical" evidence="1">
    <location>
        <begin position="64"/>
        <end position="88"/>
    </location>
</feature>
<organism evidence="2 3">
    <name type="scientific">Paragemmobacter ruber</name>
    <dbReference type="NCBI Taxonomy" id="1985673"/>
    <lineage>
        <taxon>Bacteria</taxon>
        <taxon>Pseudomonadati</taxon>
        <taxon>Pseudomonadota</taxon>
        <taxon>Alphaproteobacteria</taxon>
        <taxon>Rhodobacterales</taxon>
        <taxon>Paracoccaceae</taxon>
        <taxon>Paragemmobacter</taxon>
    </lineage>
</organism>
<dbReference type="Proteomes" id="UP001517376">
    <property type="component" value="Unassembled WGS sequence"/>
</dbReference>
<protein>
    <submittedName>
        <fullName evidence="2">Uncharacterized protein</fullName>
    </submittedName>
</protein>
<evidence type="ECO:0000256" key="1">
    <source>
        <dbReference type="SAM" id="Phobius"/>
    </source>
</evidence>
<reference evidence="3" key="1">
    <citation type="submission" date="2020-01" db="EMBL/GenBank/DDBJ databases">
        <title>Sphingomonas sp. strain CSW-10.</title>
        <authorList>
            <person name="Chen W.-M."/>
        </authorList>
    </citation>
    <scope>NUCLEOTIDE SEQUENCE [LARGE SCALE GENOMIC DNA]</scope>
    <source>
        <strain evidence="3">CCP-1</strain>
    </source>
</reference>
<evidence type="ECO:0000313" key="3">
    <source>
        <dbReference type="Proteomes" id="UP001517376"/>
    </source>
</evidence>
<accession>A0ABW9Y184</accession>
<keyword evidence="3" id="KW-1185">Reference proteome</keyword>
<comment type="caution">
    <text evidence="2">The sequence shown here is derived from an EMBL/GenBank/DDBJ whole genome shotgun (WGS) entry which is preliminary data.</text>
</comment>
<keyword evidence="1" id="KW-1133">Transmembrane helix</keyword>
<name>A0ABW9Y184_9RHOB</name>
<dbReference type="RefSeq" id="WP_161765288.1">
    <property type="nucleotide sequence ID" value="NZ_JAAATW010000001.1"/>
</dbReference>
<keyword evidence="1" id="KW-0812">Transmembrane</keyword>